<evidence type="ECO:0000313" key="13">
    <source>
        <dbReference type="Proteomes" id="UP000317366"/>
    </source>
</evidence>
<feature type="active site" description="Proton acceptor" evidence="7 8">
    <location>
        <position position="24"/>
    </location>
</feature>
<dbReference type="PANTHER" id="PTHR21272">
    <property type="entry name" value="CATABOLIC 3-DEHYDROQUINASE"/>
    <property type="match status" value="1"/>
</dbReference>
<dbReference type="InterPro" id="IPR001874">
    <property type="entry name" value="DHquinase_II"/>
</dbReference>
<organism evidence="11 14">
    <name type="scientific">Eiseniibacteriota bacterium</name>
    <dbReference type="NCBI Taxonomy" id="2212470"/>
    <lineage>
        <taxon>Bacteria</taxon>
        <taxon>Candidatus Eiseniibacteriota</taxon>
    </lineage>
</organism>
<evidence type="ECO:0000313" key="12">
    <source>
        <dbReference type="EMBL" id="TMQ65672.1"/>
    </source>
</evidence>
<sequence length="154" mass="16738">MARTVWVLHGPNMDLLGSREPELYGRETLRSIDRKLKKLGEDLGLGVECFQTNHEGAFIDRLTVATRTAHGCLINPGGFSHTSVALADTIRAMTVPVVEVHLTNLYAREAARSVSLTGAYVSGVIMGFGARSYELGLRELASRLKASGKGRKAR</sequence>
<keyword evidence="7" id="KW-0028">Amino-acid biosynthesis</keyword>
<feature type="binding site" evidence="7 9">
    <location>
        <position position="81"/>
    </location>
    <ligand>
        <name>substrate</name>
    </ligand>
</feature>
<feature type="active site" description="Proton donor" evidence="7 8">
    <location>
        <position position="101"/>
    </location>
</feature>
<feature type="binding site" evidence="7 9">
    <location>
        <position position="88"/>
    </location>
    <ligand>
        <name>substrate</name>
    </ligand>
</feature>
<dbReference type="EC" id="4.2.1.10" evidence="5 7"/>
<evidence type="ECO:0000256" key="3">
    <source>
        <dbReference type="ARBA" id="ARBA00011037"/>
    </source>
</evidence>
<dbReference type="UniPathway" id="UPA00053">
    <property type="reaction ID" value="UER00086"/>
</dbReference>
<keyword evidence="6 7" id="KW-0456">Lyase</keyword>
<evidence type="ECO:0000256" key="8">
    <source>
        <dbReference type="PIRSR" id="PIRSR001399-1"/>
    </source>
</evidence>
<evidence type="ECO:0000313" key="11">
    <source>
        <dbReference type="EMBL" id="TMQ53986.1"/>
    </source>
</evidence>
<feature type="binding site" evidence="7 9">
    <location>
        <begin position="102"/>
        <end position="103"/>
    </location>
    <ligand>
        <name>substrate</name>
    </ligand>
</feature>
<dbReference type="NCBIfam" id="NF003805">
    <property type="entry name" value="PRK05395.1-2"/>
    <property type="match status" value="1"/>
</dbReference>
<dbReference type="Pfam" id="PF01220">
    <property type="entry name" value="DHquinase_II"/>
    <property type="match status" value="1"/>
</dbReference>
<feature type="binding site" evidence="7 9">
    <location>
        <position position="112"/>
    </location>
    <ligand>
        <name>substrate</name>
    </ligand>
</feature>
<dbReference type="Gene3D" id="3.40.50.9100">
    <property type="entry name" value="Dehydroquinase, class II"/>
    <property type="match status" value="1"/>
</dbReference>
<evidence type="ECO:0000256" key="4">
    <source>
        <dbReference type="ARBA" id="ARBA00011193"/>
    </source>
</evidence>
<reference evidence="13 14" key="1">
    <citation type="journal article" date="2019" name="Nat. Microbiol.">
        <title>Mediterranean grassland soil C-N compound turnover is dependent on rainfall and depth, and is mediated by genomically divergent microorganisms.</title>
        <authorList>
            <person name="Diamond S."/>
            <person name="Andeer P.F."/>
            <person name="Li Z."/>
            <person name="Crits-Christoph A."/>
            <person name="Burstein D."/>
            <person name="Anantharaman K."/>
            <person name="Lane K.R."/>
            <person name="Thomas B.C."/>
            <person name="Pan C."/>
            <person name="Northen T.R."/>
            <person name="Banfield J.F."/>
        </authorList>
    </citation>
    <scope>NUCLEOTIDE SEQUENCE [LARGE SCALE GENOMIC DNA]</scope>
    <source>
        <strain evidence="11">WS_4</strain>
        <strain evidence="12">WS_7</strain>
    </source>
</reference>
<dbReference type="CDD" id="cd00466">
    <property type="entry name" value="DHQase_II"/>
    <property type="match status" value="1"/>
</dbReference>
<evidence type="ECO:0000256" key="2">
    <source>
        <dbReference type="ARBA" id="ARBA00004902"/>
    </source>
</evidence>
<evidence type="ECO:0000313" key="14">
    <source>
        <dbReference type="Proteomes" id="UP000319829"/>
    </source>
</evidence>
<evidence type="ECO:0000256" key="7">
    <source>
        <dbReference type="HAMAP-Rule" id="MF_00169"/>
    </source>
</evidence>
<dbReference type="Proteomes" id="UP000319829">
    <property type="component" value="Unassembled WGS sequence"/>
</dbReference>
<comment type="caution">
    <text evidence="11">The sequence shown here is derived from an EMBL/GenBank/DDBJ whole genome shotgun (WGS) entry which is preliminary data.</text>
</comment>
<dbReference type="EMBL" id="VBOU01000078">
    <property type="protein sequence ID" value="TMQ53986.1"/>
    <property type="molecule type" value="Genomic_DNA"/>
</dbReference>
<feature type="site" description="Transition state stabilizer" evidence="7 10">
    <location>
        <position position="19"/>
    </location>
</feature>
<comment type="catalytic activity">
    <reaction evidence="1 7">
        <text>3-dehydroquinate = 3-dehydroshikimate + H2O</text>
        <dbReference type="Rhea" id="RHEA:21096"/>
        <dbReference type="ChEBI" id="CHEBI:15377"/>
        <dbReference type="ChEBI" id="CHEBI:16630"/>
        <dbReference type="ChEBI" id="CHEBI:32364"/>
        <dbReference type="EC" id="4.2.1.10"/>
    </reaction>
</comment>
<evidence type="ECO:0000256" key="1">
    <source>
        <dbReference type="ARBA" id="ARBA00001864"/>
    </source>
</evidence>
<dbReference type="PANTHER" id="PTHR21272:SF3">
    <property type="entry name" value="CATABOLIC 3-DEHYDROQUINASE"/>
    <property type="match status" value="1"/>
</dbReference>
<dbReference type="InterPro" id="IPR036441">
    <property type="entry name" value="DHquinase_II_sf"/>
</dbReference>
<dbReference type="GO" id="GO:0009073">
    <property type="term" value="P:aromatic amino acid family biosynthetic process"/>
    <property type="evidence" value="ECO:0007669"/>
    <property type="project" value="UniProtKB-KW"/>
</dbReference>
<evidence type="ECO:0000256" key="5">
    <source>
        <dbReference type="ARBA" id="ARBA00012060"/>
    </source>
</evidence>
<evidence type="ECO:0000256" key="9">
    <source>
        <dbReference type="PIRSR" id="PIRSR001399-2"/>
    </source>
</evidence>
<dbReference type="SUPFAM" id="SSF52304">
    <property type="entry name" value="Type II 3-dehydroquinate dehydratase"/>
    <property type="match status" value="1"/>
</dbReference>
<accession>A0A538SRJ3</accession>
<comment type="subunit">
    <text evidence="4 7">Homododecamer.</text>
</comment>
<protein>
    <recommendedName>
        <fullName evidence="5 7">3-dehydroquinate dehydratase</fullName>
        <shortName evidence="7">3-dehydroquinase</shortName>
        <ecNumber evidence="5 7">4.2.1.10</ecNumber>
    </recommendedName>
    <alternativeName>
        <fullName evidence="7">Type II DHQase</fullName>
    </alternativeName>
</protein>
<comment type="pathway">
    <text evidence="2 7">Metabolic intermediate biosynthesis; chorismate biosynthesis; chorismate from D-erythrose 4-phosphate and phosphoenolpyruvate: step 3/7.</text>
</comment>
<feature type="binding site" evidence="7 9">
    <location>
        <position position="75"/>
    </location>
    <ligand>
        <name>substrate</name>
    </ligand>
</feature>
<dbReference type="GO" id="GO:0003855">
    <property type="term" value="F:3-dehydroquinate dehydratase activity"/>
    <property type="evidence" value="ECO:0007669"/>
    <property type="project" value="UniProtKB-UniRule"/>
</dbReference>
<dbReference type="AlphaFoldDB" id="A0A538SRJ3"/>
<evidence type="ECO:0000256" key="10">
    <source>
        <dbReference type="PIRSR" id="PIRSR001399-3"/>
    </source>
</evidence>
<gene>
    <name evidence="7" type="primary">aroQ</name>
    <name evidence="11" type="ORF">E6K74_07615</name>
    <name evidence="12" type="ORF">E6K77_02435</name>
</gene>
<dbReference type="NCBIfam" id="NF003807">
    <property type="entry name" value="PRK05395.1-4"/>
    <property type="match status" value="1"/>
</dbReference>
<comment type="similarity">
    <text evidence="3 7">Belongs to the type-II 3-dehydroquinase family.</text>
</comment>
<dbReference type="EMBL" id="VBOX01000017">
    <property type="protein sequence ID" value="TMQ65672.1"/>
    <property type="molecule type" value="Genomic_DNA"/>
</dbReference>
<name>A0A538SRJ3_UNCEI</name>
<dbReference type="GO" id="GO:0019631">
    <property type="term" value="P:quinate catabolic process"/>
    <property type="evidence" value="ECO:0007669"/>
    <property type="project" value="TreeGrafter"/>
</dbReference>
<keyword evidence="7" id="KW-0057">Aromatic amino acid biosynthesis</keyword>
<comment type="function">
    <text evidence="7">Catalyzes a trans-dehydration via an enolate intermediate.</text>
</comment>
<dbReference type="HAMAP" id="MF_00169">
    <property type="entry name" value="AroQ"/>
    <property type="match status" value="1"/>
</dbReference>
<proteinExistence type="inferred from homology"/>
<dbReference type="PIRSF" id="PIRSF001399">
    <property type="entry name" value="DHquinase_II"/>
    <property type="match status" value="1"/>
</dbReference>
<dbReference type="NCBIfam" id="NF003806">
    <property type="entry name" value="PRK05395.1-3"/>
    <property type="match status" value="1"/>
</dbReference>
<dbReference type="Proteomes" id="UP000317366">
    <property type="component" value="Unassembled WGS sequence"/>
</dbReference>
<dbReference type="GO" id="GO:0009423">
    <property type="term" value="P:chorismate biosynthetic process"/>
    <property type="evidence" value="ECO:0007669"/>
    <property type="project" value="UniProtKB-UniRule"/>
</dbReference>
<evidence type="ECO:0000256" key="6">
    <source>
        <dbReference type="ARBA" id="ARBA00023239"/>
    </source>
</evidence>
<dbReference type="GO" id="GO:0008652">
    <property type="term" value="P:amino acid biosynthetic process"/>
    <property type="evidence" value="ECO:0007669"/>
    <property type="project" value="UniProtKB-KW"/>
</dbReference>